<evidence type="ECO:0000256" key="2">
    <source>
        <dbReference type="SAM" id="MobiDB-lite"/>
    </source>
</evidence>
<keyword evidence="1" id="KW-0645">Protease</keyword>
<dbReference type="EMBL" id="BQNB010014064">
    <property type="protein sequence ID" value="GJT23543.1"/>
    <property type="molecule type" value="Genomic_DNA"/>
</dbReference>
<dbReference type="InterPro" id="IPR012337">
    <property type="entry name" value="RNaseH-like_sf"/>
</dbReference>
<keyword evidence="1" id="KW-0378">Hydrolase</keyword>
<comment type="caution">
    <text evidence="4">The sequence shown here is derived from an EMBL/GenBank/DDBJ whole genome shotgun (WGS) entry which is preliminary data.</text>
</comment>
<evidence type="ECO:0000313" key="5">
    <source>
        <dbReference type="Proteomes" id="UP001151760"/>
    </source>
</evidence>
<dbReference type="InterPro" id="IPR039537">
    <property type="entry name" value="Retrotran_Ty1/copia-like"/>
</dbReference>
<dbReference type="Pfam" id="PF22936">
    <property type="entry name" value="Pol_BBD"/>
    <property type="match status" value="1"/>
</dbReference>
<keyword evidence="5" id="KW-1185">Reference proteome</keyword>
<name>A0ABQ5CA94_9ASTR</name>
<dbReference type="PANTHER" id="PTHR42648:SF32">
    <property type="entry name" value="RIBONUCLEASE H-LIKE DOMAIN, GAG-PRE-INTEGRASE DOMAIN PROTEIN-RELATED"/>
    <property type="match status" value="1"/>
</dbReference>
<evidence type="ECO:0000256" key="1">
    <source>
        <dbReference type="ARBA" id="ARBA00022670"/>
    </source>
</evidence>
<reference evidence="4" key="1">
    <citation type="journal article" date="2022" name="Int. J. Mol. Sci.">
        <title>Draft Genome of Tanacetum Coccineum: Genomic Comparison of Closely Related Tanacetum-Family Plants.</title>
        <authorList>
            <person name="Yamashiro T."/>
            <person name="Shiraishi A."/>
            <person name="Nakayama K."/>
            <person name="Satake H."/>
        </authorList>
    </citation>
    <scope>NUCLEOTIDE SEQUENCE</scope>
</reference>
<accession>A0ABQ5CA94</accession>
<dbReference type="InterPro" id="IPR054722">
    <property type="entry name" value="PolX-like_BBD"/>
</dbReference>
<protein>
    <submittedName>
        <fullName evidence="4">Retrovirus-related pol polyprotein from transposon TNT 1-94</fullName>
    </submittedName>
</protein>
<feature type="compositionally biased region" description="Pro residues" evidence="2">
    <location>
        <begin position="1"/>
        <end position="12"/>
    </location>
</feature>
<feature type="domain" description="Retrovirus-related Pol polyprotein from transposon TNT 1-94-like beta-barrel" evidence="3">
    <location>
        <begin position="150"/>
        <end position="196"/>
    </location>
</feature>
<evidence type="ECO:0000313" key="4">
    <source>
        <dbReference type="EMBL" id="GJT23543.1"/>
    </source>
</evidence>
<organism evidence="4 5">
    <name type="scientific">Tanacetum coccineum</name>
    <dbReference type="NCBI Taxonomy" id="301880"/>
    <lineage>
        <taxon>Eukaryota</taxon>
        <taxon>Viridiplantae</taxon>
        <taxon>Streptophyta</taxon>
        <taxon>Embryophyta</taxon>
        <taxon>Tracheophyta</taxon>
        <taxon>Spermatophyta</taxon>
        <taxon>Magnoliopsida</taxon>
        <taxon>eudicotyledons</taxon>
        <taxon>Gunneridae</taxon>
        <taxon>Pentapetalae</taxon>
        <taxon>asterids</taxon>
        <taxon>campanulids</taxon>
        <taxon>Asterales</taxon>
        <taxon>Asteraceae</taxon>
        <taxon>Asteroideae</taxon>
        <taxon>Anthemideae</taxon>
        <taxon>Anthemidinae</taxon>
        <taxon>Tanacetum</taxon>
    </lineage>
</organism>
<sequence length="319" mass="36169">MTNVVPAPPTDPPNTRDGSRNRVSKTECNADGIHSMLNVNSKSVCAICNECLFDATHDKCVLDYVHGVTVLSKSKPAKRKNKKQIWKPTGKVYNELGYKWKPTGRTFTIVRHKCPLTRFTSTKVVPLKETTIKSIITPTPRIKVVQIVLWYLDSEYSKHMTGNRSQLTNFVNKFLGIVKFGNDQIAKIMGYGDYQIGNVTISRKDEAPEFIIKFLKMIQVYLNATVRNIRTYNDTKFVNQTLRSYYEDVEAVATACYTQNSSLIRLCYKKTPYELLHDRKPDLSYLYVFGALCYLTNDSGDLGKLKAKADAGIFIGYAP</sequence>
<dbReference type="Proteomes" id="UP001151760">
    <property type="component" value="Unassembled WGS sequence"/>
</dbReference>
<reference evidence="4" key="2">
    <citation type="submission" date="2022-01" db="EMBL/GenBank/DDBJ databases">
        <authorList>
            <person name="Yamashiro T."/>
            <person name="Shiraishi A."/>
            <person name="Satake H."/>
            <person name="Nakayama K."/>
        </authorList>
    </citation>
    <scope>NUCLEOTIDE SEQUENCE</scope>
</reference>
<evidence type="ECO:0000259" key="3">
    <source>
        <dbReference type="Pfam" id="PF22936"/>
    </source>
</evidence>
<dbReference type="PANTHER" id="PTHR42648">
    <property type="entry name" value="TRANSPOSASE, PUTATIVE-RELATED"/>
    <property type="match status" value="1"/>
</dbReference>
<proteinExistence type="predicted"/>
<dbReference type="SUPFAM" id="SSF53098">
    <property type="entry name" value="Ribonuclease H-like"/>
    <property type="match status" value="1"/>
</dbReference>
<gene>
    <name evidence="4" type="ORF">Tco_0893480</name>
</gene>
<feature type="region of interest" description="Disordered" evidence="2">
    <location>
        <begin position="1"/>
        <end position="23"/>
    </location>
</feature>